<keyword evidence="3" id="KW-1185">Reference proteome</keyword>
<dbReference type="AlphaFoldDB" id="A0A401TQL6"/>
<name>A0A401TQL6_CHIPU</name>
<dbReference type="Proteomes" id="UP000287033">
    <property type="component" value="Unassembled WGS sequence"/>
</dbReference>
<evidence type="ECO:0000256" key="1">
    <source>
        <dbReference type="SAM" id="MobiDB-lite"/>
    </source>
</evidence>
<proteinExistence type="predicted"/>
<protein>
    <submittedName>
        <fullName evidence="2">Uncharacterized protein</fullName>
    </submittedName>
</protein>
<sequence>MPVAQPRRDLADLQGELLLHPRCDPEADRGARDGCQCLHPRDRQGVRRLDQGDQQIGALPGRRQGPQPQLRPGDQ</sequence>
<evidence type="ECO:0000313" key="3">
    <source>
        <dbReference type="Proteomes" id="UP000287033"/>
    </source>
</evidence>
<reference evidence="2 3" key="1">
    <citation type="journal article" date="2018" name="Nat. Ecol. Evol.">
        <title>Shark genomes provide insights into elasmobranch evolution and the origin of vertebrates.</title>
        <authorList>
            <person name="Hara Y"/>
            <person name="Yamaguchi K"/>
            <person name="Onimaru K"/>
            <person name="Kadota M"/>
            <person name="Koyanagi M"/>
            <person name="Keeley SD"/>
            <person name="Tatsumi K"/>
            <person name="Tanaka K"/>
            <person name="Motone F"/>
            <person name="Kageyama Y"/>
            <person name="Nozu R"/>
            <person name="Adachi N"/>
            <person name="Nishimura O"/>
            <person name="Nakagawa R"/>
            <person name="Tanegashima C"/>
            <person name="Kiyatake I"/>
            <person name="Matsumoto R"/>
            <person name="Murakumo K"/>
            <person name="Nishida K"/>
            <person name="Terakita A"/>
            <person name="Kuratani S"/>
            <person name="Sato K"/>
            <person name="Hyodo S Kuraku.S."/>
        </authorList>
    </citation>
    <scope>NUCLEOTIDE SEQUENCE [LARGE SCALE GENOMIC DNA]</scope>
</reference>
<accession>A0A401TQL6</accession>
<organism evidence="2 3">
    <name type="scientific">Chiloscyllium punctatum</name>
    <name type="common">Brownbanded bambooshark</name>
    <name type="synonym">Hemiscyllium punctatum</name>
    <dbReference type="NCBI Taxonomy" id="137246"/>
    <lineage>
        <taxon>Eukaryota</taxon>
        <taxon>Metazoa</taxon>
        <taxon>Chordata</taxon>
        <taxon>Craniata</taxon>
        <taxon>Vertebrata</taxon>
        <taxon>Chondrichthyes</taxon>
        <taxon>Elasmobranchii</taxon>
        <taxon>Galeomorphii</taxon>
        <taxon>Galeoidea</taxon>
        <taxon>Orectolobiformes</taxon>
        <taxon>Hemiscylliidae</taxon>
        <taxon>Chiloscyllium</taxon>
    </lineage>
</organism>
<evidence type="ECO:0000313" key="2">
    <source>
        <dbReference type="EMBL" id="GCC44957.1"/>
    </source>
</evidence>
<dbReference type="EMBL" id="BEZZ01149848">
    <property type="protein sequence ID" value="GCC44957.1"/>
    <property type="molecule type" value="Genomic_DNA"/>
</dbReference>
<gene>
    <name evidence="2" type="ORF">chiPu_0029170</name>
</gene>
<comment type="caution">
    <text evidence="2">The sequence shown here is derived from an EMBL/GenBank/DDBJ whole genome shotgun (WGS) entry which is preliminary data.</text>
</comment>
<feature type="region of interest" description="Disordered" evidence="1">
    <location>
        <begin position="46"/>
        <end position="75"/>
    </location>
</feature>